<name>A0A3B1AWS9_9ZZZZ</name>
<evidence type="ECO:0008006" key="2">
    <source>
        <dbReference type="Google" id="ProtNLM"/>
    </source>
</evidence>
<reference evidence="1" key="1">
    <citation type="submission" date="2018-06" db="EMBL/GenBank/DDBJ databases">
        <authorList>
            <person name="Zhirakovskaya E."/>
        </authorList>
    </citation>
    <scope>NUCLEOTIDE SEQUENCE</scope>
</reference>
<protein>
    <recommendedName>
        <fullName evidence="2">Rap1a immunity protein domain-containing protein</fullName>
    </recommendedName>
</protein>
<organism evidence="1">
    <name type="scientific">hydrothermal vent metagenome</name>
    <dbReference type="NCBI Taxonomy" id="652676"/>
    <lineage>
        <taxon>unclassified sequences</taxon>
        <taxon>metagenomes</taxon>
        <taxon>ecological metagenomes</taxon>
    </lineage>
</organism>
<dbReference type="AlphaFoldDB" id="A0A3B1AWS9"/>
<dbReference type="EMBL" id="UOFX01000011">
    <property type="protein sequence ID" value="VAX06211.1"/>
    <property type="molecule type" value="Genomic_DNA"/>
</dbReference>
<evidence type="ECO:0000313" key="1">
    <source>
        <dbReference type="EMBL" id="VAX06211.1"/>
    </source>
</evidence>
<sequence>MRKYKSVSKCLLLILLLLPLTSANAEKPQLLGYGVKLCEAYVTAYEGWDAGQEKQIAQYLHFRDWLTGFVSGLSLAMGSDVLRGVEVAGAMRRIQLHCDEHPTEEFFTAAFTLIKMLDKLERGESKE</sequence>
<proteinExistence type="predicted"/>
<gene>
    <name evidence="1" type="ORF">MNBD_GAMMA26-970</name>
</gene>
<accession>A0A3B1AWS9</accession>